<evidence type="ECO:0000256" key="2">
    <source>
        <dbReference type="SAM" id="MobiDB-lite"/>
    </source>
</evidence>
<keyword evidence="5" id="KW-1185">Reference proteome</keyword>
<protein>
    <submittedName>
        <fullName evidence="4">Fatty-acyl-CoA synthase</fullName>
    </submittedName>
</protein>
<dbReference type="RefSeq" id="WP_218119837.1">
    <property type="nucleotide sequence ID" value="NZ_FNFM01000001.1"/>
</dbReference>
<dbReference type="InterPro" id="IPR042099">
    <property type="entry name" value="ANL_N_sf"/>
</dbReference>
<reference evidence="5" key="1">
    <citation type="submission" date="2016-10" db="EMBL/GenBank/DDBJ databases">
        <authorList>
            <person name="Varghese N."/>
            <person name="Submissions S."/>
        </authorList>
    </citation>
    <scope>NUCLEOTIDE SEQUENCE [LARGE SCALE GENOMIC DNA]</scope>
    <source>
        <strain evidence="5">DSM 45460</strain>
    </source>
</reference>
<dbReference type="Gene3D" id="3.40.50.12780">
    <property type="entry name" value="N-terminal domain of ligase-like"/>
    <property type="match status" value="1"/>
</dbReference>
<dbReference type="PANTHER" id="PTHR22754:SF32">
    <property type="entry name" value="DISCO-INTERACTING PROTEIN 2"/>
    <property type="match status" value="1"/>
</dbReference>
<feature type="region of interest" description="Disordered" evidence="2">
    <location>
        <begin position="7"/>
        <end position="28"/>
    </location>
</feature>
<evidence type="ECO:0000313" key="4">
    <source>
        <dbReference type="EMBL" id="SDJ67116.1"/>
    </source>
</evidence>
<feature type="domain" description="AMP-dependent synthetase/ligase" evidence="3">
    <location>
        <begin position="34"/>
        <end position="412"/>
    </location>
</feature>
<evidence type="ECO:0000256" key="1">
    <source>
        <dbReference type="ARBA" id="ARBA00006432"/>
    </source>
</evidence>
<dbReference type="InterPro" id="IPR045851">
    <property type="entry name" value="AMP-bd_C_sf"/>
</dbReference>
<dbReference type="AlphaFoldDB" id="A0A1G8VM23"/>
<dbReference type="NCBIfam" id="NF005850">
    <property type="entry name" value="PRK07768.1"/>
    <property type="match status" value="1"/>
</dbReference>
<sequence>MSHFTEMVAAAAAADHGPGTRGLVTGEPEAPRCRSWRQVRECALRMSTALRSTTESPPVRRGDAVAVLAASPESVVPAVQAVWLAGASVTMLHQPTPRTDLEVWAADTLRVTRMIGADLVLLGEPFHEFAPVLAEQGIRFRDLDELSRAETAPGEGVPTGEDDLALLQLTSGSSAEPKAVRITHGNLHHNTRAITAAALLSPEHDVAVSWLPLFHDMGMGGCLAVPMALGMRLVKVTPADFLARPSLWPELIGRYGGTVTAAPNFAYAIAARGMERAEEGRFDLSTLRFALNGAEPVDPGTVERFLTAGAGFGLRPECVVGAFGMAEATLAVSFAPALGGMSVDTVDSEELRSHRRAVPTDAGTSGARRFAMLGPPLPGMEVLVVDESGAPLPERSVGGLLIRGAAVTPGYLTVDGPVAATDGNGWLDTGDEGYLVDGQLVVCGRRKEVIVLGGRNVHPADIERAACTVRGVRAGNAAAVRRDADTRREHFAVIVESRSVGDETEERRLRKEVAAKVFGEVGARPATVLVVAPGSLPKTPSGKLRRGAGAELLS</sequence>
<dbReference type="PANTHER" id="PTHR22754">
    <property type="entry name" value="DISCO-INTERACTING PROTEIN 2 DIP2 -RELATED"/>
    <property type="match status" value="1"/>
</dbReference>
<gene>
    <name evidence="4" type="ORF">SAMN04487820_101183</name>
</gene>
<evidence type="ECO:0000259" key="3">
    <source>
        <dbReference type="Pfam" id="PF00501"/>
    </source>
</evidence>
<dbReference type="Proteomes" id="UP000199213">
    <property type="component" value="Unassembled WGS sequence"/>
</dbReference>
<dbReference type="InterPro" id="IPR000873">
    <property type="entry name" value="AMP-dep_synth/lig_dom"/>
</dbReference>
<dbReference type="EMBL" id="FNFM01000001">
    <property type="protein sequence ID" value="SDJ67116.1"/>
    <property type="molecule type" value="Genomic_DNA"/>
</dbReference>
<accession>A0A1G8VM23</accession>
<dbReference type="GO" id="GO:0070566">
    <property type="term" value="F:adenylyltransferase activity"/>
    <property type="evidence" value="ECO:0007669"/>
    <property type="project" value="TreeGrafter"/>
</dbReference>
<proteinExistence type="inferred from homology"/>
<evidence type="ECO:0000313" key="5">
    <source>
        <dbReference type="Proteomes" id="UP000199213"/>
    </source>
</evidence>
<organism evidence="4 5">
    <name type="scientific">Actinopolyspora mzabensis</name>
    <dbReference type="NCBI Taxonomy" id="995066"/>
    <lineage>
        <taxon>Bacteria</taxon>
        <taxon>Bacillati</taxon>
        <taxon>Actinomycetota</taxon>
        <taxon>Actinomycetes</taxon>
        <taxon>Actinopolysporales</taxon>
        <taxon>Actinopolysporaceae</taxon>
        <taxon>Actinopolyspora</taxon>
    </lineage>
</organism>
<name>A0A1G8VM23_ACTMZ</name>
<dbReference type="SUPFAM" id="SSF56801">
    <property type="entry name" value="Acetyl-CoA synthetase-like"/>
    <property type="match status" value="1"/>
</dbReference>
<comment type="similarity">
    <text evidence="1">Belongs to the ATP-dependent AMP-binding enzyme family.</text>
</comment>
<dbReference type="Pfam" id="PF00501">
    <property type="entry name" value="AMP-binding"/>
    <property type="match status" value="1"/>
</dbReference>
<dbReference type="GO" id="GO:0006633">
    <property type="term" value="P:fatty acid biosynthetic process"/>
    <property type="evidence" value="ECO:0007669"/>
    <property type="project" value="TreeGrafter"/>
</dbReference>
<dbReference type="GO" id="GO:0005886">
    <property type="term" value="C:plasma membrane"/>
    <property type="evidence" value="ECO:0007669"/>
    <property type="project" value="TreeGrafter"/>
</dbReference>
<dbReference type="Gene3D" id="3.30.300.30">
    <property type="match status" value="1"/>
</dbReference>